<dbReference type="STRING" id="126156.SAMN05421670_2485"/>
<protein>
    <submittedName>
        <fullName evidence="1">Bacillithiol system protein YtxJ</fullName>
    </submittedName>
</protein>
<sequence length="110" mass="12461">MGNYKEITSVNQWKNIFDESKDKAILVFKHSTTCPVSAHAYGEFTAFNNSIESYLVKVIENRAVSNEISKDLGIQHESPQAFVIANSDVVWNASHWKITKKELDKVTESL</sequence>
<evidence type="ECO:0000313" key="2">
    <source>
        <dbReference type="Proteomes" id="UP000198734"/>
    </source>
</evidence>
<gene>
    <name evidence="1" type="ORF">SAMN05421670_2485</name>
</gene>
<dbReference type="Proteomes" id="UP000198734">
    <property type="component" value="Unassembled WGS sequence"/>
</dbReference>
<organism evidence="1 2">
    <name type="scientific">Psychrobacillus psychrotolerans</name>
    <dbReference type="NCBI Taxonomy" id="126156"/>
    <lineage>
        <taxon>Bacteria</taxon>
        <taxon>Bacillati</taxon>
        <taxon>Bacillota</taxon>
        <taxon>Bacilli</taxon>
        <taxon>Bacillales</taxon>
        <taxon>Bacillaceae</taxon>
        <taxon>Psychrobacillus</taxon>
    </lineage>
</organism>
<dbReference type="AlphaFoldDB" id="A0A1I5Z804"/>
<name>A0A1I5Z804_9BACI</name>
<keyword evidence="2" id="KW-1185">Reference proteome</keyword>
<accession>A0A1I5Z804</accession>
<dbReference type="InterPro" id="IPR022551">
    <property type="entry name" value="BrxC"/>
</dbReference>
<dbReference type="EMBL" id="FOXU01000004">
    <property type="protein sequence ID" value="SFQ52606.1"/>
    <property type="molecule type" value="Genomic_DNA"/>
</dbReference>
<dbReference type="InterPro" id="IPR036249">
    <property type="entry name" value="Thioredoxin-like_sf"/>
</dbReference>
<dbReference type="Pfam" id="PF11009">
    <property type="entry name" value="BrxC"/>
    <property type="match status" value="1"/>
</dbReference>
<reference evidence="2" key="1">
    <citation type="submission" date="2016-10" db="EMBL/GenBank/DDBJ databases">
        <authorList>
            <person name="Varghese N."/>
            <person name="Submissions S."/>
        </authorList>
    </citation>
    <scope>NUCLEOTIDE SEQUENCE [LARGE SCALE GENOMIC DNA]</scope>
    <source>
        <strain evidence="2">DSM 11706</strain>
    </source>
</reference>
<dbReference type="SUPFAM" id="SSF52833">
    <property type="entry name" value="Thioredoxin-like"/>
    <property type="match status" value="1"/>
</dbReference>
<dbReference type="OrthoDB" id="677051at2"/>
<proteinExistence type="predicted"/>
<dbReference type="NCBIfam" id="TIGR04019">
    <property type="entry name" value="B_thiol_YtxJ"/>
    <property type="match status" value="1"/>
</dbReference>
<dbReference type="RefSeq" id="WP_093537209.1">
    <property type="nucleotide sequence ID" value="NZ_FOXU01000004.1"/>
</dbReference>
<dbReference type="Gene3D" id="3.40.30.10">
    <property type="entry name" value="Glutaredoxin"/>
    <property type="match status" value="1"/>
</dbReference>
<evidence type="ECO:0000313" key="1">
    <source>
        <dbReference type="EMBL" id="SFQ52606.1"/>
    </source>
</evidence>